<dbReference type="AlphaFoldDB" id="A0A0C9LPM4"/>
<accession>A0A0C9LPM4</accession>
<evidence type="ECO:0000313" key="2">
    <source>
        <dbReference type="Proteomes" id="UP000053815"/>
    </source>
</evidence>
<reference evidence="1" key="1">
    <citation type="submission" date="2014-09" db="EMBL/GenBank/DDBJ databases">
        <title>Draft genome sequence of an oleaginous Mucoromycotina fungus Mucor ambiguus NBRC6742.</title>
        <authorList>
            <person name="Takeda I."/>
            <person name="Yamane N."/>
            <person name="Morita T."/>
            <person name="Tamano K."/>
            <person name="Machida M."/>
            <person name="Baker S."/>
            <person name="Koike H."/>
        </authorList>
    </citation>
    <scope>NUCLEOTIDE SEQUENCE</scope>
    <source>
        <strain evidence="1">NBRC 6742</strain>
    </source>
</reference>
<organism evidence="1">
    <name type="scientific">Mucor ambiguus</name>
    <dbReference type="NCBI Taxonomy" id="91626"/>
    <lineage>
        <taxon>Eukaryota</taxon>
        <taxon>Fungi</taxon>
        <taxon>Fungi incertae sedis</taxon>
        <taxon>Mucoromycota</taxon>
        <taxon>Mucoromycotina</taxon>
        <taxon>Mucoromycetes</taxon>
        <taxon>Mucorales</taxon>
        <taxon>Mucorineae</taxon>
        <taxon>Mucoraceae</taxon>
        <taxon>Mucor</taxon>
    </lineage>
</organism>
<gene>
    <name evidence="1" type="ORF">MAM1_0003c00331</name>
</gene>
<dbReference type="OrthoDB" id="2210281at2759"/>
<evidence type="ECO:0000313" key="1">
    <source>
        <dbReference type="EMBL" id="GAN00905.1"/>
    </source>
</evidence>
<proteinExistence type="predicted"/>
<protein>
    <submittedName>
        <fullName evidence="1">Uncharacterized protein</fullName>
    </submittedName>
</protein>
<sequence>MNLSVDKRIEKKQEKYQSYFKQKADILTLKTKPNRKVEWPIQSYQNRVNIKKRRLYLDTSEESAAKVGVTKHRQFKRTAWDPQLNRKRDLTNISMEESKLDTSIVDDLINFVDCSKSLAEGKTEMNITDNQDTSLVKDLSLRLIDQVLMNIANPIENNPEKPKKNLDWEFMLTNILQTNLPEPVIERVKRHMALATGKKTPAISALNVTSCQLPDLTISDTELEMKATLRELYAQTETESFEPLPDGDVYQDIKWLMDLSRKDNNNQISEIAMINEEYSNRVLNLKPAFF</sequence>
<dbReference type="Proteomes" id="UP000053815">
    <property type="component" value="Unassembled WGS sequence"/>
</dbReference>
<keyword evidence="2" id="KW-1185">Reference proteome</keyword>
<name>A0A0C9LPM4_9FUNG</name>
<dbReference type="EMBL" id="DF836292">
    <property type="protein sequence ID" value="GAN00905.1"/>
    <property type="molecule type" value="Genomic_DNA"/>
</dbReference>